<sequence>MVERKHGSETHDEKIRRRMQVVYARQTREKQIFMDDLKEYRRIKDKQMLQSIVVAVGPRWYQALSVPQRVALDSLKDSIYQDILEGRPERSSVIMHKLGLVPRPSTTELMNCLYAGRNDPKEMLAQLYLSTYGYPIEGKRTSYCLNARLMLSAIFYLGLDNLLVLLQKTFAPDEPKPKPPPKPKPKPKIPPPSPYLVPMVATLYEPPQIRRKSPLPLPDLSDLNEPYEEEPIIQKPPPPPPPPPPPKKRLPISYCDQLAGIEEIKPQVSTATNSNKEKKSPRNLLRKLKSSKSSLMDTSKLKSLNLDNANQIPKKKGRRRKLVAPTTGLRNVQYMINGVYRVHGKTCYVLGSVTLLPSEGDLIHGGYRAVNGEYITIHCGFRGRPPARKSIPCDCLKEWNDSVFQYIKDHKCYCGHYYDFRNEDTTFPPDQLPYFNKPTRHGPLSFNYDRIFDLDDKRLYIESEFKKAWDTDSILHEDDGTTPAITDKKKKKKKPADNSGTSKRNRSQSANNNASGTCLGQNPKPQDYLKCALRHMRQMNVAARLPDLHLVPELKEWMRQRLYGDLTPEEKREYLRKSTTYWRMFTTLSGKGFGHVATPKEPMFRGHTTWYHKQNLNDKFRHFTHRYKLSMFRSHAYVTNLLWRSMYQAEFPDKNFREIYFSYLYSRIEDLQLIHPYCARETEERKVIMRRKRYICLPDGYEPKTS</sequence>
<protein>
    <submittedName>
        <fullName evidence="3">SFRICE_020087</fullName>
    </submittedName>
</protein>
<feature type="region of interest" description="Disordered" evidence="1">
    <location>
        <begin position="263"/>
        <end position="293"/>
    </location>
</feature>
<evidence type="ECO:0000259" key="2">
    <source>
        <dbReference type="Pfam" id="PF15995"/>
    </source>
</evidence>
<dbReference type="InterPro" id="IPR031936">
    <property type="entry name" value="DUF4771"/>
</dbReference>
<dbReference type="PANTHER" id="PTHR41967">
    <property type="entry name" value="FI19406P1-RELATED"/>
    <property type="match status" value="1"/>
</dbReference>
<feature type="compositionally biased region" description="Basic residues" evidence="1">
    <location>
        <begin position="281"/>
        <end position="290"/>
    </location>
</feature>
<dbReference type="EMBL" id="ODYU01010856">
    <property type="protein sequence ID" value="SOQ56216.1"/>
    <property type="molecule type" value="Genomic_DNA"/>
</dbReference>
<feature type="domain" description="DUF4771" evidence="2">
    <location>
        <begin position="529"/>
        <end position="671"/>
    </location>
</feature>
<evidence type="ECO:0000256" key="1">
    <source>
        <dbReference type="SAM" id="MobiDB-lite"/>
    </source>
</evidence>
<organism evidence="3">
    <name type="scientific">Spodoptera frugiperda</name>
    <name type="common">Fall armyworm</name>
    <dbReference type="NCBI Taxonomy" id="7108"/>
    <lineage>
        <taxon>Eukaryota</taxon>
        <taxon>Metazoa</taxon>
        <taxon>Ecdysozoa</taxon>
        <taxon>Arthropoda</taxon>
        <taxon>Hexapoda</taxon>
        <taxon>Insecta</taxon>
        <taxon>Pterygota</taxon>
        <taxon>Neoptera</taxon>
        <taxon>Endopterygota</taxon>
        <taxon>Lepidoptera</taxon>
        <taxon>Glossata</taxon>
        <taxon>Ditrysia</taxon>
        <taxon>Noctuoidea</taxon>
        <taxon>Noctuidae</taxon>
        <taxon>Amphipyrinae</taxon>
        <taxon>Spodoptera</taxon>
    </lineage>
</organism>
<dbReference type="AlphaFoldDB" id="A0A2H1WTC7"/>
<feature type="compositionally biased region" description="Pro residues" evidence="1">
    <location>
        <begin position="234"/>
        <end position="245"/>
    </location>
</feature>
<feature type="region of interest" description="Disordered" evidence="1">
    <location>
        <begin position="172"/>
        <end position="192"/>
    </location>
</feature>
<dbReference type="Pfam" id="PF15995">
    <property type="entry name" value="DUF4771"/>
    <property type="match status" value="1"/>
</dbReference>
<name>A0A2H1WTC7_SPOFR</name>
<gene>
    <name evidence="3" type="ORF">SFRICE_020087</name>
</gene>
<reference evidence="3" key="1">
    <citation type="submission" date="2016-07" db="EMBL/GenBank/DDBJ databases">
        <authorList>
            <person name="Bretaudeau A."/>
        </authorList>
    </citation>
    <scope>NUCLEOTIDE SEQUENCE</scope>
    <source>
        <strain evidence="3">Rice</strain>
        <tissue evidence="3">Whole body</tissue>
    </source>
</reference>
<feature type="region of interest" description="Disordered" evidence="1">
    <location>
        <begin position="479"/>
        <end position="521"/>
    </location>
</feature>
<accession>A0A2H1WTC7</accession>
<dbReference type="SUPFAM" id="SSF101447">
    <property type="entry name" value="Formin homology 2 domain (FH2 domain)"/>
    <property type="match status" value="1"/>
</dbReference>
<evidence type="ECO:0000313" key="3">
    <source>
        <dbReference type="EMBL" id="SOQ56216.1"/>
    </source>
</evidence>
<feature type="region of interest" description="Disordered" evidence="1">
    <location>
        <begin position="210"/>
        <end position="251"/>
    </location>
</feature>
<dbReference type="PANTHER" id="PTHR41967:SF6">
    <property type="entry name" value="FI19406P1-RELATED"/>
    <property type="match status" value="1"/>
</dbReference>
<proteinExistence type="predicted"/>